<dbReference type="Proteomes" id="UP001236404">
    <property type="component" value="Unassembled WGS sequence"/>
</dbReference>
<feature type="transmembrane region" description="Helical" evidence="1">
    <location>
        <begin position="154"/>
        <end position="171"/>
    </location>
</feature>
<feature type="transmembrane region" description="Helical" evidence="1">
    <location>
        <begin position="114"/>
        <end position="134"/>
    </location>
</feature>
<evidence type="ECO:0000313" key="3">
    <source>
        <dbReference type="Proteomes" id="UP001236404"/>
    </source>
</evidence>
<reference evidence="2 3" key="1">
    <citation type="submission" date="2023-06" db="EMBL/GenBank/DDBJ databases">
        <authorList>
            <person name="Feng G."/>
            <person name="Li J."/>
            <person name="Zhu H."/>
        </authorList>
    </citation>
    <scope>NUCLEOTIDE SEQUENCE [LARGE SCALE GENOMIC DNA]</scope>
    <source>
        <strain evidence="2 3">RHCKG28</strain>
    </source>
</reference>
<sequence length="185" mass="18688">MRRKTQERLVVVTTLVAALLPAVTGLAEVVVILLPDASPTRLLIGTAVSGAAAAVSIPVALRLDDRVRSTVAVSALALALAAAVSGPSSIVLVSVAQACLVAAGLIARTVLGRALAVLAALWLVVPLASSSIPFTGASPAALLWVSGPVLFRTAAYLVAVVLVTGPVWVALGKGVRHLLDTAEVR</sequence>
<accession>A0ABT7TSB3</accession>
<gene>
    <name evidence="2" type="ORF">QUG93_11925</name>
</gene>
<keyword evidence="3" id="KW-1185">Reference proteome</keyword>
<name>A0ABT7TSB3_9MICO</name>
<proteinExistence type="predicted"/>
<feature type="transmembrane region" description="Helical" evidence="1">
    <location>
        <begin position="67"/>
        <end position="84"/>
    </location>
</feature>
<keyword evidence="1" id="KW-1133">Transmembrane helix</keyword>
<keyword evidence="1" id="KW-0472">Membrane</keyword>
<comment type="caution">
    <text evidence="2">The sequence shown here is derived from an EMBL/GenBank/DDBJ whole genome shotgun (WGS) entry which is preliminary data.</text>
</comment>
<dbReference type="EMBL" id="JAUCMN010000008">
    <property type="protein sequence ID" value="MDM7892395.1"/>
    <property type="molecule type" value="Genomic_DNA"/>
</dbReference>
<evidence type="ECO:0000313" key="2">
    <source>
        <dbReference type="EMBL" id="MDM7892395.1"/>
    </source>
</evidence>
<protein>
    <submittedName>
        <fullName evidence="2">Uncharacterized protein</fullName>
    </submittedName>
</protein>
<dbReference type="RefSeq" id="WP_289474140.1">
    <property type="nucleotide sequence ID" value="NZ_JAUCMN010000008.1"/>
</dbReference>
<feature type="transmembrane region" description="Helical" evidence="1">
    <location>
        <begin position="43"/>
        <end position="60"/>
    </location>
</feature>
<keyword evidence="1" id="KW-0812">Transmembrane</keyword>
<organism evidence="2 3">
    <name type="scientific">Curtobacterium caseinilyticum</name>
    <dbReference type="NCBI Taxonomy" id="3055137"/>
    <lineage>
        <taxon>Bacteria</taxon>
        <taxon>Bacillati</taxon>
        <taxon>Actinomycetota</taxon>
        <taxon>Actinomycetes</taxon>
        <taxon>Micrococcales</taxon>
        <taxon>Microbacteriaceae</taxon>
        <taxon>Curtobacterium</taxon>
    </lineage>
</organism>
<evidence type="ECO:0000256" key="1">
    <source>
        <dbReference type="SAM" id="Phobius"/>
    </source>
</evidence>